<sequence>MLYYLLLPRDDGIRPDHRAIIAQQSAIDFDQFVQDYLRAGEVQIEEAEQRAKRAKEEAEQQARKAKEVAPHQAKKAKEEEEERTRRAREYTVRVLRDIHDELRRFRRQSSLFPDNIKEAANFDEKFKTFTRDFNKHLYLSNRLLSPYELEPVVENYRYVLRVYFAGIGLVILSMLHYLLLPRDDGIRPDHRAIIAQQSAIDFDQFVQDYLRAGEVQIVYFYPGKSIAIAVLQPGALIKGQPFNDSESNWH</sequence>
<dbReference type="Proteomes" id="UP000050741">
    <property type="component" value="Unassembled WGS sequence"/>
</dbReference>
<keyword evidence="3" id="KW-1185">Reference proteome</keyword>
<evidence type="ECO:0000256" key="1">
    <source>
        <dbReference type="SAM" id="MobiDB-lite"/>
    </source>
</evidence>
<keyword evidence="2" id="KW-0812">Transmembrane</keyword>
<protein>
    <submittedName>
        <fullName evidence="4">FtsH_ext domain-containing protein</fullName>
    </submittedName>
</protein>
<evidence type="ECO:0000256" key="2">
    <source>
        <dbReference type="SAM" id="Phobius"/>
    </source>
</evidence>
<accession>A0A183BPB7</accession>
<feature type="region of interest" description="Disordered" evidence="1">
    <location>
        <begin position="50"/>
        <end position="83"/>
    </location>
</feature>
<dbReference type="WBParaSite" id="GPLIN_000245300">
    <property type="protein sequence ID" value="GPLIN_000245300"/>
    <property type="gene ID" value="GPLIN_000245300"/>
</dbReference>
<evidence type="ECO:0000313" key="3">
    <source>
        <dbReference type="Proteomes" id="UP000050741"/>
    </source>
</evidence>
<reference evidence="3" key="2">
    <citation type="submission" date="2014-05" db="EMBL/GenBank/DDBJ databases">
        <title>The genome and life-stage specific transcriptomes of Globodera pallida elucidate key aspects of plant parasitism by a cyst nematode.</title>
        <authorList>
            <person name="Cotton J.A."/>
            <person name="Lilley C.J."/>
            <person name="Jones L.M."/>
            <person name="Kikuchi T."/>
            <person name="Reid A.J."/>
            <person name="Thorpe P."/>
            <person name="Tsai I.J."/>
            <person name="Beasley H."/>
            <person name="Blok V."/>
            <person name="Cock P.J.A."/>
            <person name="Van den Akker S.E."/>
            <person name="Holroyd N."/>
            <person name="Hunt M."/>
            <person name="Mantelin S."/>
            <person name="Naghra H."/>
            <person name="Pain A."/>
            <person name="Palomares-Rius J.E."/>
            <person name="Zarowiecki M."/>
            <person name="Berriman M."/>
            <person name="Jones J.T."/>
            <person name="Urwin P.E."/>
        </authorList>
    </citation>
    <scope>NUCLEOTIDE SEQUENCE [LARGE SCALE GENOMIC DNA]</scope>
    <source>
        <strain evidence="3">Lindley</strain>
    </source>
</reference>
<proteinExistence type="predicted"/>
<dbReference type="AlphaFoldDB" id="A0A183BPB7"/>
<organism evidence="3 4">
    <name type="scientific">Globodera pallida</name>
    <name type="common">Potato cyst nematode worm</name>
    <name type="synonym">Heterodera pallida</name>
    <dbReference type="NCBI Taxonomy" id="36090"/>
    <lineage>
        <taxon>Eukaryota</taxon>
        <taxon>Metazoa</taxon>
        <taxon>Ecdysozoa</taxon>
        <taxon>Nematoda</taxon>
        <taxon>Chromadorea</taxon>
        <taxon>Rhabditida</taxon>
        <taxon>Tylenchina</taxon>
        <taxon>Tylenchomorpha</taxon>
        <taxon>Tylenchoidea</taxon>
        <taxon>Heteroderidae</taxon>
        <taxon>Heteroderinae</taxon>
        <taxon>Globodera</taxon>
    </lineage>
</organism>
<keyword evidence="2" id="KW-1133">Transmembrane helix</keyword>
<evidence type="ECO:0000313" key="4">
    <source>
        <dbReference type="WBParaSite" id="GPLIN_000245300"/>
    </source>
</evidence>
<reference evidence="4" key="3">
    <citation type="submission" date="2016-06" db="UniProtKB">
        <authorList>
            <consortium name="WormBaseParasite"/>
        </authorList>
    </citation>
    <scope>IDENTIFICATION</scope>
</reference>
<name>A0A183BPB7_GLOPA</name>
<feature type="transmembrane region" description="Helical" evidence="2">
    <location>
        <begin position="158"/>
        <end position="180"/>
    </location>
</feature>
<reference evidence="3" key="1">
    <citation type="submission" date="2013-12" db="EMBL/GenBank/DDBJ databases">
        <authorList>
            <person name="Aslett M."/>
        </authorList>
    </citation>
    <scope>NUCLEOTIDE SEQUENCE [LARGE SCALE GENOMIC DNA]</scope>
    <source>
        <strain evidence="3">Lindley</strain>
    </source>
</reference>
<keyword evidence="2" id="KW-0472">Membrane</keyword>